<name>A0ABU1LGK4_9FLAO</name>
<organism evidence="1 2">
    <name type="scientific">Chryseobacterium geocarposphaerae</name>
    <dbReference type="NCBI Taxonomy" id="1416776"/>
    <lineage>
        <taxon>Bacteria</taxon>
        <taxon>Pseudomonadati</taxon>
        <taxon>Bacteroidota</taxon>
        <taxon>Flavobacteriia</taxon>
        <taxon>Flavobacteriales</taxon>
        <taxon>Weeksellaceae</taxon>
        <taxon>Chryseobacterium group</taxon>
        <taxon>Chryseobacterium</taxon>
    </lineage>
</organism>
<comment type="caution">
    <text evidence="1">The sequence shown here is derived from an EMBL/GenBank/DDBJ whole genome shotgun (WGS) entry which is preliminary data.</text>
</comment>
<proteinExistence type="predicted"/>
<accession>A0ABU1LGK4</accession>
<protein>
    <submittedName>
        <fullName evidence="1">Uncharacterized protein</fullName>
    </submittedName>
</protein>
<evidence type="ECO:0000313" key="2">
    <source>
        <dbReference type="Proteomes" id="UP001184853"/>
    </source>
</evidence>
<gene>
    <name evidence="1" type="ORF">J2781_002792</name>
</gene>
<dbReference type="Proteomes" id="UP001184853">
    <property type="component" value="Unassembled WGS sequence"/>
</dbReference>
<reference evidence="1 2" key="1">
    <citation type="submission" date="2023-07" db="EMBL/GenBank/DDBJ databases">
        <title>Sorghum-associated microbial communities from plants grown in Nebraska, USA.</title>
        <authorList>
            <person name="Schachtman D."/>
        </authorList>
    </citation>
    <scope>NUCLEOTIDE SEQUENCE [LARGE SCALE GENOMIC DNA]</scope>
    <source>
        <strain evidence="1 2">DS1709</strain>
    </source>
</reference>
<evidence type="ECO:0000313" key="1">
    <source>
        <dbReference type="EMBL" id="MDR6405858.1"/>
    </source>
</evidence>
<dbReference type="EMBL" id="JAVDQS010000007">
    <property type="protein sequence ID" value="MDR6405858.1"/>
    <property type="molecule type" value="Genomic_DNA"/>
</dbReference>
<sequence length="33" mass="3834">MRKIRGVGKQNINSSTLKKIGYNFGYKSKKEKM</sequence>
<keyword evidence="2" id="KW-1185">Reference proteome</keyword>